<organism evidence="2 3">
    <name type="scientific">Dactylosporangium maewongense</name>
    <dbReference type="NCBI Taxonomy" id="634393"/>
    <lineage>
        <taxon>Bacteria</taxon>
        <taxon>Bacillati</taxon>
        <taxon>Actinomycetota</taxon>
        <taxon>Actinomycetes</taxon>
        <taxon>Micromonosporales</taxon>
        <taxon>Micromonosporaceae</taxon>
        <taxon>Dactylosporangium</taxon>
    </lineage>
</organism>
<feature type="compositionally biased region" description="Gly residues" evidence="1">
    <location>
        <begin position="47"/>
        <end position="58"/>
    </location>
</feature>
<dbReference type="RefSeq" id="WP_344510402.1">
    <property type="nucleotide sequence ID" value="NZ_BAAAQD010000024.1"/>
</dbReference>
<keyword evidence="3" id="KW-1185">Reference proteome</keyword>
<protein>
    <recommendedName>
        <fullName evidence="4">Secreted protein</fullName>
    </recommendedName>
</protein>
<proteinExistence type="predicted"/>
<evidence type="ECO:0000313" key="3">
    <source>
        <dbReference type="Proteomes" id="UP001501470"/>
    </source>
</evidence>
<gene>
    <name evidence="2" type="ORF">GCM10009827_089980</name>
</gene>
<evidence type="ECO:0000256" key="1">
    <source>
        <dbReference type="SAM" id="MobiDB-lite"/>
    </source>
</evidence>
<dbReference type="EMBL" id="BAAAQD010000024">
    <property type="protein sequence ID" value="GAA1555159.1"/>
    <property type="molecule type" value="Genomic_DNA"/>
</dbReference>
<comment type="caution">
    <text evidence="2">The sequence shown here is derived from an EMBL/GenBank/DDBJ whole genome shotgun (WGS) entry which is preliminary data.</text>
</comment>
<accession>A0ABP4N3W4</accession>
<evidence type="ECO:0008006" key="4">
    <source>
        <dbReference type="Google" id="ProtNLM"/>
    </source>
</evidence>
<sequence>MNTPARLAAFGAVLAVVFGAAFGVGRLVGPDAVAEPAGDMAHPEAGGDPGAGHGGHGGPAATPTATGQSGPAAHGYSVAVDPYSGDIGFKIAGAGGRTVTGFETVHEKPLHLIVVRRDLSGFQHVHPVMDADGTWRAALALPDGGPWRAYFDFTETGAAATVLTADLAVPGAPHSEPLPPPSASAAVDGYTVRIDTHDGVALRVERDGRPVTDLQPYLGAAGHLVAIAERDLAYLHVHPTGPAGGGPEVRFAVEGAASGTHRLYFQFQHGGAVHTAEFTVTAIGGGHAHN</sequence>
<name>A0ABP4N3W4_9ACTN</name>
<dbReference type="Proteomes" id="UP001501470">
    <property type="component" value="Unassembled WGS sequence"/>
</dbReference>
<feature type="compositionally biased region" description="Low complexity" evidence="1">
    <location>
        <begin position="59"/>
        <end position="73"/>
    </location>
</feature>
<evidence type="ECO:0000313" key="2">
    <source>
        <dbReference type="EMBL" id="GAA1555159.1"/>
    </source>
</evidence>
<reference evidence="3" key="1">
    <citation type="journal article" date="2019" name="Int. J. Syst. Evol. Microbiol.">
        <title>The Global Catalogue of Microorganisms (GCM) 10K type strain sequencing project: providing services to taxonomists for standard genome sequencing and annotation.</title>
        <authorList>
            <consortium name="The Broad Institute Genomics Platform"/>
            <consortium name="The Broad Institute Genome Sequencing Center for Infectious Disease"/>
            <person name="Wu L."/>
            <person name="Ma J."/>
        </authorList>
    </citation>
    <scope>NUCLEOTIDE SEQUENCE [LARGE SCALE GENOMIC DNA]</scope>
    <source>
        <strain evidence="3">JCM 15933</strain>
    </source>
</reference>
<feature type="region of interest" description="Disordered" evidence="1">
    <location>
        <begin position="35"/>
        <end position="73"/>
    </location>
</feature>